<sequence length="213" mass="22557">MVLHPFQREAIYSELADALGPDYVSVSASDRLIYTGDWSWMSQVWLDRGEQPPLPDFIAHPGTPAEVCAVLQIAARHSLPVVPWGGGSGSQGGAAPLYGGIVLDTKRLDKILEIDERSLTVRAQAGVIGTTLEWALNERGLTLPHYPSSANCATLGGYLAARGSGVISTKYGKAEDLVLSAEVALPNGTLMRTLPVPNHASGPGLLQLFVGSE</sequence>
<evidence type="ECO:0000313" key="3">
    <source>
        <dbReference type="EMBL" id="KPV48166.1"/>
    </source>
</evidence>
<reference evidence="3 4" key="1">
    <citation type="submission" date="2015-09" db="EMBL/GenBank/DDBJ databases">
        <title>Draft genome sequence of Kouleothrix aurantiaca JCM 19913.</title>
        <authorList>
            <person name="Hemp J."/>
        </authorList>
    </citation>
    <scope>NUCLEOTIDE SEQUENCE [LARGE SCALE GENOMIC DNA]</scope>
    <source>
        <strain evidence="3 4">COM-B</strain>
    </source>
</reference>
<dbReference type="InterPro" id="IPR006094">
    <property type="entry name" value="Oxid_FAD_bind_N"/>
</dbReference>
<accession>A0A0P9CQ76</accession>
<feature type="non-terminal residue" evidence="3">
    <location>
        <position position="213"/>
    </location>
</feature>
<dbReference type="PANTHER" id="PTHR46568">
    <property type="entry name" value="ALKYLDIHYDROXYACETONEPHOSPHATE SYNTHASE, PEROXISOMAL"/>
    <property type="match status" value="1"/>
</dbReference>
<dbReference type="Gene3D" id="3.30.465.10">
    <property type="match status" value="1"/>
</dbReference>
<dbReference type="InterPro" id="IPR025650">
    <property type="entry name" value="Alkyl-DHAP_Synthase"/>
</dbReference>
<evidence type="ECO:0000259" key="2">
    <source>
        <dbReference type="PROSITE" id="PS51387"/>
    </source>
</evidence>
<dbReference type="Proteomes" id="UP000050509">
    <property type="component" value="Unassembled WGS sequence"/>
</dbReference>
<dbReference type="InterPro" id="IPR016169">
    <property type="entry name" value="FAD-bd_PCMH_sub2"/>
</dbReference>
<evidence type="ECO:0000313" key="4">
    <source>
        <dbReference type="Proteomes" id="UP000050509"/>
    </source>
</evidence>
<dbReference type="GO" id="GO:0008610">
    <property type="term" value="P:lipid biosynthetic process"/>
    <property type="evidence" value="ECO:0007669"/>
    <property type="project" value="InterPro"/>
</dbReference>
<dbReference type="PROSITE" id="PS51387">
    <property type="entry name" value="FAD_PCMH"/>
    <property type="match status" value="1"/>
</dbReference>
<dbReference type="GO" id="GO:0008609">
    <property type="term" value="F:alkylglycerone-phosphate synthase activity"/>
    <property type="evidence" value="ECO:0007669"/>
    <property type="project" value="InterPro"/>
</dbReference>
<organism evidence="3 4">
    <name type="scientific">Kouleothrix aurantiaca</name>
    <dbReference type="NCBI Taxonomy" id="186479"/>
    <lineage>
        <taxon>Bacteria</taxon>
        <taxon>Bacillati</taxon>
        <taxon>Chloroflexota</taxon>
        <taxon>Chloroflexia</taxon>
        <taxon>Chloroflexales</taxon>
        <taxon>Roseiflexineae</taxon>
        <taxon>Roseiflexaceae</taxon>
        <taxon>Kouleothrix</taxon>
    </lineage>
</organism>
<dbReference type="EMBL" id="LJCR01002881">
    <property type="protein sequence ID" value="KPV48166.1"/>
    <property type="molecule type" value="Genomic_DNA"/>
</dbReference>
<evidence type="ECO:0000256" key="1">
    <source>
        <dbReference type="ARBA" id="ARBA00008000"/>
    </source>
</evidence>
<gene>
    <name evidence="3" type="ORF">SE17_39520</name>
</gene>
<dbReference type="SUPFAM" id="SSF56176">
    <property type="entry name" value="FAD-binding/transporter-associated domain-like"/>
    <property type="match status" value="1"/>
</dbReference>
<dbReference type="Pfam" id="PF01565">
    <property type="entry name" value="FAD_binding_4"/>
    <property type="match status" value="1"/>
</dbReference>
<dbReference type="InterPro" id="IPR016166">
    <property type="entry name" value="FAD-bd_PCMH"/>
</dbReference>
<dbReference type="AlphaFoldDB" id="A0A0P9CQ76"/>
<dbReference type="GO" id="GO:0071949">
    <property type="term" value="F:FAD binding"/>
    <property type="evidence" value="ECO:0007669"/>
    <property type="project" value="InterPro"/>
</dbReference>
<comment type="caution">
    <text evidence="3">The sequence shown here is derived from an EMBL/GenBank/DDBJ whole genome shotgun (WGS) entry which is preliminary data.</text>
</comment>
<name>A0A0P9CQ76_9CHLR</name>
<keyword evidence="4" id="KW-1185">Reference proteome</keyword>
<protein>
    <submittedName>
        <fullName evidence="3">Alkylglycerone-phosphate synthase</fullName>
    </submittedName>
</protein>
<dbReference type="PANTHER" id="PTHR46568:SF1">
    <property type="entry name" value="ALKYLDIHYDROXYACETONEPHOSPHATE SYNTHASE, PEROXISOMAL"/>
    <property type="match status" value="1"/>
</dbReference>
<dbReference type="InterPro" id="IPR036318">
    <property type="entry name" value="FAD-bd_PCMH-like_sf"/>
</dbReference>
<proteinExistence type="inferred from homology"/>
<feature type="domain" description="FAD-binding PCMH-type" evidence="2">
    <location>
        <begin position="51"/>
        <end position="213"/>
    </location>
</feature>
<comment type="similarity">
    <text evidence="1">Belongs to the FAD-binding oxidoreductase/transferase type 4 family.</text>
</comment>